<feature type="signal peptide" evidence="8">
    <location>
        <begin position="1"/>
        <end position="18"/>
    </location>
</feature>
<dbReference type="Gene3D" id="3.30.300.210">
    <property type="entry name" value="Nutrient germinant receptor protein C, domain 3"/>
    <property type="match status" value="1"/>
</dbReference>
<dbReference type="Proteomes" id="UP000198304">
    <property type="component" value="Unassembled WGS sequence"/>
</dbReference>
<keyword evidence="4 8" id="KW-0732">Signal</keyword>
<name>A0A239JWT6_9FIRM</name>
<dbReference type="PROSITE" id="PS51257">
    <property type="entry name" value="PROKAR_LIPOPROTEIN"/>
    <property type="match status" value="1"/>
</dbReference>
<dbReference type="PANTHER" id="PTHR35789">
    <property type="entry name" value="SPORE GERMINATION PROTEIN B3"/>
    <property type="match status" value="1"/>
</dbReference>
<evidence type="ECO:0000259" key="10">
    <source>
        <dbReference type="Pfam" id="PF25198"/>
    </source>
</evidence>
<protein>
    <submittedName>
        <fullName evidence="11">Germination protein, Ger(X)C family</fullName>
    </submittedName>
</protein>
<evidence type="ECO:0000256" key="2">
    <source>
        <dbReference type="ARBA" id="ARBA00007886"/>
    </source>
</evidence>
<dbReference type="InterPro" id="IPR038501">
    <property type="entry name" value="Spore_GerAC_C_sf"/>
</dbReference>
<sequence length="365" mass="41247">MKKIVKVFVLLILISSLAGCWDATDLEELLIVYGLGIDISNDNPDQYFFTIGFPTIIPEAPEKKHEFSTEAPSLGRAKNNLQQKVYRQISYDNIRVIIFSEEVAKQGIMVHIDSMLREPLFRGTTRFAVAIDRAVDMLTMEPPVSLFISTFLFDSIEQNYEATLVPITTLRNFSHEYYADGIEPAMPFICYGADKTELNVGCVALFQGDKMIEYFSGDNSRAFMLLRGEIHGGIYTFELMDGFVSINLKGGSGKIKTELINGELHIYHDIFINCVLSEHTPKHEMLSANSIKALETQLEEKIKKSLRNALDILQNELKNDNIGYGKYVKANHPEYFDGESWNDQFAKAIIHVNPTVRIRALGVTP</sequence>
<dbReference type="NCBIfam" id="TIGR02887">
    <property type="entry name" value="spore_ger_x_C"/>
    <property type="match status" value="1"/>
</dbReference>
<comment type="subcellular location">
    <subcellularLocation>
        <location evidence="1">Membrane</location>
        <topology evidence="1">Lipid-anchor</topology>
    </subcellularLocation>
</comment>
<feature type="domain" description="Spore germination protein N-terminal" evidence="10">
    <location>
        <begin position="22"/>
        <end position="189"/>
    </location>
</feature>
<evidence type="ECO:0000256" key="3">
    <source>
        <dbReference type="ARBA" id="ARBA00022544"/>
    </source>
</evidence>
<dbReference type="PANTHER" id="PTHR35789:SF1">
    <property type="entry name" value="SPORE GERMINATION PROTEIN B3"/>
    <property type="match status" value="1"/>
</dbReference>
<dbReference type="Pfam" id="PF25198">
    <property type="entry name" value="Spore_GerAC_N"/>
    <property type="match status" value="1"/>
</dbReference>
<dbReference type="RefSeq" id="WP_089285151.1">
    <property type="nucleotide sequence ID" value="NZ_FZOJ01000040.1"/>
</dbReference>
<proteinExistence type="inferred from homology"/>
<dbReference type="OrthoDB" id="1949745at2"/>
<dbReference type="InterPro" id="IPR046953">
    <property type="entry name" value="Spore_GerAC-like_C"/>
</dbReference>
<keyword evidence="12" id="KW-1185">Reference proteome</keyword>
<evidence type="ECO:0000256" key="6">
    <source>
        <dbReference type="ARBA" id="ARBA00023139"/>
    </source>
</evidence>
<dbReference type="InterPro" id="IPR057336">
    <property type="entry name" value="GerAC_N"/>
</dbReference>
<evidence type="ECO:0000256" key="1">
    <source>
        <dbReference type="ARBA" id="ARBA00004635"/>
    </source>
</evidence>
<keyword evidence="6" id="KW-0564">Palmitate</keyword>
<keyword evidence="3" id="KW-0309">Germination</keyword>
<evidence type="ECO:0000256" key="5">
    <source>
        <dbReference type="ARBA" id="ARBA00023136"/>
    </source>
</evidence>
<dbReference type="AlphaFoldDB" id="A0A239JWT6"/>
<keyword evidence="5" id="KW-0472">Membrane</keyword>
<gene>
    <name evidence="11" type="ORF">SAMN05446037_10408</name>
</gene>
<dbReference type="GO" id="GO:0016020">
    <property type="term" value="C:membrane"/>
    <property type="evidence" value="ECO:0007669"/>
    <property type="project" value="UniProtKB-SubCell"/>
</dbReference>
<evidence type="ECO:0000256" key="8">
    <source>
        <dbReference type="SAM" id="SignalP"/>
    </source>
</evidence>
<evidence type="ECO:0000256" key="7">
    <source>
        <dbReference type="ARBA" id="ARBA00023288"/>
    </source>
</evidence>
<dbReference type="EMBL" id="FZOJ01000040">
    <property type="protein sequence ID" value="SNT10139.1"/>
    <property type="molecule type" value="Genomic_DNA"/>
</dbReference>
<evidence type="ECO:0000313" key="11">
    <source>
        <dbReference type="EMBL" id="SNT10139.1"/>
    </source>
</evidence>
<evidence type="ECO:0000259" key="9">
    <source>
        <dbReference type="Pfam" id="PF05504"/>
    </source>
</evidence>
<dbReference type="Pfam" id="PF05504">
    <property type="entry name" value="Spore_GerAC"/>
    <property type="match status" value="1"/>
</dbReference>
<feature type="domain" description="Spore germination GerAC-like C-terminal" evidence="9">
    <location>
        <begin position="203"/>
        <end position="362"/>
    </location>
</feature>
<feature type="chain" id="PRO_5038589610" evidence="8">
    <location>
        <begin position="19"/>
        <end position="365"/>
    </location>
</feature>
<accession>A0A239JWT6</accession>
<keyword evidence="7" id="KW-0449">Lipoprotein</keyword>
<evidence type="ECO:0000256" key="4">
    <source>
        <dbReference type="ARBA" id="ARBA00022729"/>
    </source>
</evidence>
<dbReference type="InterPro" id="IPR008844">
    <property type="entry name" value="Spore_GerAC-like"/>
</dbReference>
<organism evidence="11 12">
    <name type="scientific">Anaerovirgula multivorans</name>
    <dbReference type="NCBI Taxonomy" id="312168"/>
    <lineage>
        <taxon>Bacteria</taxon>
        <taxon>Bacillati</taxon>
        <taxon>Bacillota</taxon>
        <taxon>Clostridia</taxon>
        <taxon>Peptostreptococcales</taxon>
        <taxon>Natronincolaceae</taxon>
        <taxon>Anaerovirgula</taxon>
    </lineage>
</organism>
<evidence type="ECO:0000313" key="12">
    <source>
        <dbReference type="Proteomes" id="UP000198304"/>
    </source>
</evidence>
<dbReference type="GO" id="GO:0009847">
    <property type="term" value="P:spore germination"/>
    <property type="evidence" value="ECO:0007669"/>
    <property type="project" value="InterPro"/>
</dbReference>
<reference evidence="11 12" key="1">
    <citation type="submission" date="2017-06" db="EMBL/GenBank/DDBJ databases">
        <authorList>
            <person name="Kim H.J."/>
            <person name="Triplett B.A."/>
        </authorList>
    </citation>
    <scope>NUCLEOTIDE SEQUENCE [LARGE SCALE GENOMIC DNA]</scope>
    <source>
        <strain evidence="11 12">SCA</strain>
    </source>
</reference>
<comment type="similarity">
    <text evidence="2">Belongs to the GerABKC lipoprotein family.</text>
</comment>